<evidence type="ECO:0000256" key="1">
    <source>
        <dbReference type="SAM" id="MobiDB-lite"/>
    </source>
</evidence>
<protein>
    <submittedName>
        <fullName evidence="2">Uncharacterized protein</fullName>
    </submittedName>
</protein>
<feature type="region of interest" description="Disordered" evidence="1">
    <location>
        <begin position="127"/>
        <end position="182"/>
    </location>
</feature>
<dbReference type="Proteomes" id="UP000429607">
    <property type="component" value="Unassembled WGS sequence"/>
</dbReference>
<reference evidence="2 3" key="1">
    <citation type="submission" date="2018-09" db="EMBL/GenBank/DDBJ databases">
        <title>Genomic investigation of the strawberry pathogen Phytophthora fragariae indicates pathogenicity is determined by transcriptional variation in three key races.</title>
        <authorList>
            <person name="Adams T.M."/>
            <person name="Armitage A.D."/>
            <person name="Sobczyk M.K."/>
            <person name="Bates H.J."/>
            <person name="Dunwell J.M."/>
            <person name="Nellist C.F."/>
            <person name="Harrison R.J."/>
        </authorList>
    </citation>
    <scope>NUCLEOTIDE SEQUENCE [LARGE SCALE GENOMIC DNA]</scope>
    <source>
        <strain evidence="2 3">SCRP249</strain>
    </source>
</reference>
<feature type="compositionally biased region" description="Basic and acidic residues" evidence="1">
    <location>
        <begin position="162"/>
        <end position="174"/>
    </location>
</feature>
<comment type="caution">
    <text evidence="2">The sequence shown here is derived from an EMBL/GenBank/DDBJ whole genome shotgun (WGS) entry which is preliminary data.</text>
</comment>
<gene>
    <name evidence="2" type="ORF">PR001_g28458</name>
</gene>
<dbReference type="EMBL" id="QXFV01005111">
    <property type="protein sequence ID" value="KAE8966300.1"/>
    <property type="molecule type" value="Genomic_DNA"/>
</dbReference>
<dbReference type="AlphaFoldDB" id="A0A6A3HAQ7"/>
<accession>A0A6A3HAQ7</accession>
<evidence type="ECO:0000313" key="2">
    <source>
        <dbReference type="EMBL" id="KAE8966300.1"/>
    </source>
</evidence>
<organism evidence="2 3">
    <name type="scientific">Phytophthora rubi</name>
    <dbReference type="NCBI Taxonomy" id="129364"/>
    <lineage>
        <taxon>Eukaryota</taxon>
        <taxon>Sar</taxon>
        <taxon>Stramenopiles</taxon>
        <taxon>Oomycota</taxon>
        <taxon>Peronosporomycetes</taxon>
        <taxon>Peronosporales</taxon>
        <taxon>Peronosporaceae</taxon>
        <taxon>Phytophthora</taxon>
    </lineage>
</organism>
<proteinExistence type="predicted"/>
<feature type="compositionally biased region" description="Basic and acidic residues" evidence="1">
    <location>
        <begin position="127"/>
        <end position="140"/>
    </location>
</feature>
<name>A0A6A3HAQ7_9STRA</name>
<sequence>MINFPDNLLEYLAGEEFTRNCLADSGRRLIWHADADQESSSRYRTNRTELREMLIDDGGTKKTIWKSIRHAITDIAGRYDTEVLSSKESKDIISEFQAMMIVERLRLEKLHTERKRKIRLEGIDEDQRAQARQKMDKRAFANEGRQNLTGYKRGRISAETFEQLKSKRRSDGARARRRQQAQ</sequence>
<evidence type="ECO:0000313" key="3">
    <source>
        <dbReference type="Proteomes" id="UP000429607"/>
    </source>
</evidence>